<accession>A0ACD1AHK7</accession>
<protein>
    <submittedName>
        <fullName evidence="1">Metallophosphoesterase</fullName>
    </submittedName>
</protein>
<proteinExistence type="predicted"/>
<organism evidence="1 2">
    <name type="scientific">Anoxybacterium hadale</name>
    <dbReference type="NCBI Taxonomy" id="3408580"/>
    <lineage>
        <taxon>Bacteria</taxon>
        <taxon>Bacillati</taxon>
        <taxon>Bacillota</taxon>
        <taxon>Clostridia</taxon>
        <taxon>Peptostreptococcales</taxon>
        <taxon>Anaerovoracaceae</taxon>
        <taxon>Anoxybacterium</taxon>
    </lineage>
</organism>
<keyword evidence="2" id="KW-1185">Reference proteome</keyword>
<evidence type="ECO:0000313" key="1">
    <source>
        <dbReference type="EMBL" id="QOX65808.1"/>
    </source>
</evidence>
<name>A0ACD1AHK7_9FIRM</name>
<evidence type="ECO:0000313" key="2">
    <source>
        <dbReference type="Proteomes" id="UP000594014"/>
    </source>
</evidence>
<dbReference type="Proteomes" id="UP000594014">
    <property type="component" value="Chromosome"/>
</dbReference>
<reference evidence="1" key="1">
    <citation type="submission" date="2019-08" db="EMBL/GenBank/DDBJ databases">
        <title>Genome sequence of Clostridiales bacterium MT110.</title>
        <authorList>
            <person name="Cao J."/>
        </authorList>
    </citation>
    <scope>NUCLEOTIDE SEQUENCE</scope>
    <source>
        <strain evidence="1">MT110</strain>
    </source>
</reference>
<sequence>MRKRKRLIIFATIVSALVFLIVFALNDRLTVRYYEIESNEIQNNVRVAFVADLHSWYYGEEQRTLLRCIDDQQPDLILFGGDIVDDNLPQENAVIVLKSSAEKYPCYYVSGNHEYWSGKIDDIKKMIEGYGVIVLEGQSETITINQQALNICGVDDAEIGEDNFIQQIADAESQTDSTLFTIFMAHRPEYIDTYLQHDFDLILSGHAHGGLWRLPGIVNGFFAPNQGYFPKYAGGAYEFNEKTFIVSRGLSKTTASIPRVFNPPELVIVDIVSTK</sequence>
<dbReference type="EMBL" id="CP042469">
    <property type="protein sequence ID" value="QOX65808.1"/>
    <property type="molecule type" value="Genomic_DNA"/>
</dbReference>
<gene>
    <name evidence="1" type="ORF">FRZ06_02975</name>
</gene>